<dbReference type="EMBL" id="CAXJRC010000019">
    <property type="protein sequence ID" value="CAL2106669.1"/>
    <property type="molecule type" value="Genomic_DNA"/>
</dbReference>
<protein>
    <submittedName>
        <fullName evidence="2">Uncharacterized protein</fullName>
    </submittedName>
</protein>
<name>A0ABM9PLU1_9FLAO</name>
<evidence type="ECO:0000313" key="2">
    <source>
        <dbReference type="EMBL" id="CAL2106669.1"/>
    </source>
</evidence>
<feature type="transmembrane region" description="Helical" evidence="1">
    <location>
        <begin position="160"/>
        <end position="178"/>
    </location>
</feature>
<comment type="caution">
    <text evidence="2">The sequence shown here is derived from an EMBL/GenBank/DDBJ whole genome shotgun (WGS) entry which is preliminary data.</text>
</comment>
<evidence type="ECO:0000313" key="3">
    <source>
        <dbReference type="Proteomes" id="UP001497602"/>
    </source>
</evidence>
<feature type="transmembrane region" description="Helical" evidence="1">
    <location>
        <begin position="129"/>
        <end position="148"/>
    </location>
</feature>
<proteinExistence type="predicted"/>
<gene>
    <name evidence="2" type="ORF">T190115A13A_270026</name>
</gene>
<keyword evidence="1" id="KW-0812">Transmembrane</keyword>
<feature type="transmembrane region" description="Helical" evidence="1">
    <location>
        <begin position="190"/>
        <end position="209"/>
    </location>
</feature>
<keyword evidence="3" id="KW-1185">Reference proteome</keyword>
<accession>A0ABM9PLU1</accession>
<keyword evidence="1" id="KW-0472">Membrane</keyword>
<feature type="transmembrane region" description="Helical" evidence="1">
    <location>
        <begin position="35"/>
        <end position="54"/>
    </location>
</feature>
<keyword evidence="1" id="KW-1133">Transmembrane helix</keyword>
<organism evidence="2 3">
    <name type="scientific">Tenacibaculum vairaonense</name>
    <dbReference type="NCBI Taxonomy" id="3137860"/>
    <lineage>
        <taxon>Bacteria</taxon>
        <taxon>Pseudomonadati</taxon>
        <taxon>Bacteroidota</taxon>
        <taxon>Flavobacteriia</taxon>
        <taxon>Flavobacteriales</taxon>
        <taxon>Flavobacteriaceae</taxon>
        <taxon>Tenacibaculum</taxon>
    </lineage>
</organism>
<evidence type="ECO:0000256" key="1">
    <source>
        <dbReference type="SAM" id="Phobius"/>
    </source>
</evidence>
<dbReference type="Proteomes" id="UP001497602">
    <property type="component" value="Unassembled WGS sequence"/>
</dbReference>
<sequence>MKNYLKKFKISRRKKVFTKEETETAQEGTTRIRKYLAYCIIIVCVSLFYSHQFFPDIKDDADYFLAKKNFIEAKKRNTDALTKIKNAVKGTELHNSYLKINKEKNEAYSKWEEVASSKKVFGFKSMRYFIERFGLTLCFFIYALYNLIKSFLRERKNIGAKILHTLILSLCFFSFYWIFQKFQDFNRLTYYLMTLVSASTVTLAVYLITKYNKDRITKLREQMFKISIHAYRNAKPEKKSETFKMLKKIAHEK</sequence>
<reference evidence="2 3" key="1">
    <citation type="submission" date="2024-05" db="EMBL/GenBank/DDBJ databases">
        <authorList>
            <person name="Duchaud E."/>
        </authorList>
    </citation>
    <scope>NUCLEOTIDE SEQUENCE [LARGE SCALE GENOMIC DNA]</scope>
    <source>
        <strain evidence="2">Ena-SAMPLE-TAB-13-05-2024-13:56:06:370-140305</strain>
    </source>
</reference>
<dbReference type="RefSeq" id="WP_348738413.1">
    <property type="nucleotide sequence ID" value="NZ_CAXJRC010000019.1"/>
</dbReference>